<sequence length="282" mass="31098">MDNFKAPHVCNCEELGCGPERFELRGVLYTGKTRTRQNGEKHEAKLRRIRLKTSSSSNGQFQERNNLPARRRSLSTGDITANQAYIDQSMGPIVGAAQLGRRRSSSVETVQVSANHQNTQPPASITVSTAGFQRQQVYLQRPACLIAMLRVAHASIIQNAVHDDCRKSLHMAKLELAQSAKDHGYTGRPYWEDLPLSVPTLFTMLNLDVNMKTEVCCPDCFALHGQPGAKPDGTYKLNNPPALWGNSLLRHATQAVPPISLSIPSIVAGPDAACSWIRRRFG</sequence>
<evidence type="ECO:0000313" key="2">
    <source>
        <dbReference type="Proteomes" id="UP000001072"/>
    </source>
</evidence>
<keyword evidence="2" id="KW-1185">Reference proteome</keyword>
<dbReference type="RefSeq" id="XP_007409348.1">
    <property type="nucleotide sequence ID" value="XM_007409286.1"/>
</dbReference>
<dbReference type="AlphaFoldDB" id="F4RJT2"/>
<dbReference type="Proteomes" id="UP000001072">
    <property type="component" value="Unassembled WGS sequence"/>
</dbReference>
<protein>
    <submittedName>
        <fullName evidence="1">Uncharacterized protein</fullName>
    </submittedName>
</protein>
<dbReference type="VEuPathDB" id="FungiDB:MELLADRAFT_85795"/>
<dbReference type="KEGG" id="mlr:MELLADRAFT_85795"/>
<proteinExistence type="predicted"/>
<dbReference type="EMBL" id="GL883104">
    <property type="protein sequence ID" value="EGG07441.1"/>
    <property type="molecule type" value="Genomic_DNA"/>
</dbReference>
<dbReference type="HOGENOM" id="CLU_987231_0_0_1"/>
<dbReference type="GeneID" id="18933959"/>
<organism evidence="2">
    <name type="scientific">Melampsora larici-populina (strain 98AG31 / pathotype 3-4-7)</name>
    <name type="common">Poplar leaf rust fungus</name>
    <dbReference type="NCBI Taxonomy" id="747676"/>
    <lineage>
        <taxon>Eukaryota</taxon>
        <taxon>Fungi</taxon>
        <taxon>Dikarya</taxon>
        <taxon>Basidiomycota</taxon>
        <taxon>Pucciniomycotina</taxon>
        <taxon>Pucciniomycetes</taxon>
        <taxon>Pucciniales</taxon>
        <taxon>Melampsoraceae</taxon>
        <taxon>Melampsora</taxon>
    </lineage>
</organism>
<gene>
    <name evidence="1" type="ORF">MELLADRAFT_85795</name>
</gene>
<evidence type="ECO:0000313" key="1">
    <source>
        <dbReference type="EMBL" id="EGG07441.1"/>
    </source>
</evidence>
<dbReference type="InParanoid" id="F4RJT2"/>
<reference evidence="2" key="1">
    <citation type="journal article" date="2011" name="Proc. Natl. Acad. Sci. U.S.A.">
        <title>Obligate biotrophy features unraveled by the genomic analysis of rust fungi.</title>
        <authorList>
            <person name="Duplessis S."/>
            <person name="Cuomo C.A."/>
            <person name="Lin Y.-C."/>
            <person name="Aerts A."/>
            <person name="Tisserant E."/>
            <person name="Veneault-Fourrey C."/>
            <person name="Joly D.L."/>
            <person name="Hacquard S."/>
            <person name="Amselem J."/>
            <person name="Cantarel B.L."/>
            <person name="Chiu R."/>
            <person name="Coutinho P.M."/>
            <person name="Feau N."/>
            <person name="Field M."/>
            <person name="Frey P."/>
            <person name="Gelhaye E."/>
            <person name="Goldberg J."/>
            <person name="Grabherr M.G."/>
            <person name="Kodira C.D."/>
            <person name="Kohler A."/>
            <person name="Kuees U."/>
            <person name="Lindquist E.A."/>
            <person name="Lucas S.M."/>
            <person name="Mago R."/>
            <person name="Mauceli E."/>
            <person name="Morin E."/>
            <person name="Murat C."/>
            <person name="Pangilinan J.L."/>
            <person name="Park R."/>
            <person name="Pearson M."/>
            <person name="Quesneville H."/>
            <person name="Rouhier N."/>
            <person name="Sakthikumar S."/>
            <person name="Salamov A.A."/>
            <person name="Schmutz J."/>
            <person name="Selles B."/>
            <person name="Shapiro H."/>
            <person name="Tanguay P."/>
            <person name="Tuskan G.A."/>
            <person name="Henrissat B."/>
            <person name="Van de Peer Y."/>
            <person name="Rouze P."/>
            <person name="Ellis J.G."/>
            <person name="Dodds P.N."/>
            <person name="Schein J.E."/>
            <person name="Zhong S."/>
            <person name="Hamelin R.C."/>
            <person name="Grigoriev I.V."/>
            <person name="Szabo L.J."/>
            <person name="Martin F."/>
        </authorList>
    </citation>
    <scope>NUCLEOTIDE SEQUENCE [LARGE SCALE GENOMIC DNA]</scope>
    <source>
        <strain evidence="2">98AG31 / pathotype 3-4-7</strain>
    </source>
</reference>
<name>F4RJT2_MELLP</name>
<accession>F4RJT2</accession>